<evidence type="ECO:0000313" key="2">
    <source>
        <dbReference type="Proteomes" id="UP001595764"/>
    </source>
</evidence>
<dbReference type="Pfam" id="PF13181">
    <property type="entry name" value="TPR_8"/>
    <property type="match status" value="1"/>
</dbReference>
<dbReference type="InterPro" id="IPR019734">
    <property type="entry name" value="TPR_rpt"/>
</dbReference>
<dbReference type="PANTHER" id="PTHR10098:SF108">
    <property type="entry name" value="TETRATRICOPEPTIDE REPEAT PROTEIN 28"/>
    <property type="match status" value="1"/>
</dbReference>
<dbReference type="InterPro" id="IPR011990">
    <property type="entry name" value="TPR-like_helical_dom_sf"/>
</dbReference>
<sequence>MGGERRYDDAIVHHQRALTIGRNIGHRFGEAAALGDLAHVYNQLGRYLEAAEHSRQALGIYREIGHQRNQAVNLTNLGNALRGMGHLDQALTHLQQGLNIFTTIGATGGQAWPLRCIAKVYHQQGHSDHAVDCLRQAAALECAGHRAYDYAMTLGDLGTVLNDIGRPREARDAWNEALSILNDLDPHQADQIRKHLNASGPVENNFSEAEVQGLAGDDARNHCDSLHGIGPVRI</sequence>
<dbReference type="EMBL" id="JBHRWI010000043">
    <property type="protein sequence ID" value="MFC3515007.1"/>
    <property type="molecule type" value="Genomic_DNA"/>
</dbReference>
<gene>
    <name evidence="1" type="ORF">ACFORO_32875</name>
</gene>
<dbReference type="RefSeq" id="WP_377873501.1">
    <property type="nucleotide sequence ID" value="NZ_JBHMAY010000052.1"/>
</dbReference>
<evidence type="ECO:0000313" key="1">
    <source>
        <dbReference type="EMBL" id="MFC3515007.1"/>
    </source>
</evidence>
<name>A0ABV7QNZ2_9PSEU</name>
<keyword evidence="2" id="KW-1185">Reference proteome</keyword>
<dbReference type="PANTHER" id="PTHR10098">
    <property type="entry name" value="RAPSYN-RELATED"/>
    <property type="match status" value="1"/>
</dbReference>
<dbReference type="Gene3D" id="1.25.40.10">
    <property type="entry name" value="Tetratricopeptide repeat domain"/>
    <property type="match status" value="1"/>
</dbReference>
<dbReference type="Pfam" id="PF13424">
    <property type="entry name" value="TPR_12"/>
    <property type="match status" value="1"/>
</dbReference>
<proteinExistence type="predicted"/>
<accession>A0ABV7QNZ2</accession>
<protein>
    <submittedName>
        <fullName evidence="1">Tetratricopeptide repeat protein</fullName>
    </submittedName>
</protein>
<organism evidence="1 2">
    <name type="scientific">Amycolatopsis halotolerans</name>
    <dbReference type="NCBI Taxonomy" id="330083"/>
    <lineage>
        <taxon>Bacteria</taxon>
        <taxon>Bacillati</taxon>
        <taxon>Actinomycetota</taxon>
        <taxon>Actinomycetes</taxon>
        <taxon>Pseudonocardiales</taxon>
        <taxon>Pseudonocardiaceae</taxon>
        <taxon>Amycolatopsis</taxon>
    </lineage>
</organism>
<dbReference type="Proteomes" id="UP001595764">
    <property type="component" value="Unassembled WGS sequence"/>
</dbReference>
<comment type="caution">
    <text evidence="1">The sequence shown here is derived from an EMBL/GenBank/DDBJ whole genome shotgun (WGS) entry which is preliminary data.</text>
</comment>
<reference evidence="2" key="1">
    <citation type="journal article" date="2019" name="Int. J. Syst. Evol. Microbiol.">
        <title>The Global Catalogue of Microorganisms (GCM) 10K type strain sequencing project: providing services to taxonomists for standard genome sequencing and annotation.</title>
        <authorList>
            <consortium name="The Broad Institute Genomics Platform"/>
            <consortium name="The Broad Institute Genome Sequencing Center for Infectious Disease"/>
            <person name="Wu L."/>
            <person name="Ma J."/>
        </authorList>
    </citation>
    <scope>NUCLEOTIDE SEQUENCE [LARGE SCALE GENOMIC DNA]</scope>
    <source>
        <strain evidence="2">CGMCC 4.7682</strain>
    </source>
</reference>
<dbReference type="SUPFAM" id="SSF48452">
    <property type="entry name" value="TPR-like"/>
    <property type="match status" value="1"/>
</dbReference>
<dbReference type="SMART" id="SM00028">
    <property type="entry name" value="TPR"/>
    <property type="match status" value="4"/>
</dbReference>